<feature type="domain" description="Heat-inducible transcription repressor HrcA C-terminal" evidence="6">
    <location>
        <begin position="100"/>
        <end position="289"/>
    </location>
</feature>
<dbReference type="InterPro" id="IPR021153">
    <property type="entry name" value="HrcA_C"/>
</dbReference>
<dbReference type="Proteomes" id="UP000295280">
    <property type="component" value="Unassembled WGS sequence"/>
</dbReference>
<gene>
    <name evidence="5" type="primary">hrcA</name>
    <name evidence="8" type="ORF">ERX40_04260</name>
</gene>
<dbReference type="HAMAP" id="MF_00081">
    <property type="entry name" value="HrcA"/>
    <property type="match status" value="1"/>
</dbReference>
<dbReference type="EMBL" id="SCWD01000001">
    <property type="protein sequence ID" value="TDM04389.1"/>
    <property type="molecule type" value="Genomic_DNA"/>
</dbReference>
<dbReference type="RefSeq" id="WP_133417249.1">
    <property type="nucleotide sequence ID" value="NZ_SCWD01000001.1"/>
</dbReference>
<comment type="function">
    <text evidence="5">Negative regulator of class I heat shock genes (grpE-dnaK-dnaJ and groELS operons). Prevents heat-shock induction of these operons.</text>
</comment>
<dbReference type="GO" id="GO:0004252">
    <property type="term" value="F:serine-type endopeptidase activity"/>
    <property type="evidence" value="ECO:0007669"/>
    <property type="project" value="InterPro"/>
</dbReference>
<comment type="caution">
    <text evidence="8">The sequence shown here is derived from an EMBL/GenBank/DDBJ whole genome shotgun (WGS) entry which is preliminary data.</text>
</comment>
<sequence length="296" mass="33480">MLTNRQKTLLNTLVEDFVESGVPVGSKTLMNKHQLSISSATIRAELKKLEEQGFIEKTHISSGRVPSIEGYRHYIRMLQHEHQATAVSQADSDVLADKVAQDMHYFSVVTGYYTARTLEAIHIAAVGHALLIVLIYNDGDVDHDQLEWKETLTMEEIKQLNDYLNAELHQPDSIQAPFNSRLVSFVENYVKMRLAKPAPVIHRAGQEFLFDTVTHHELNHFKDLLVFIESDAFICKLISMNDNLINVKIGQEIDDKLSNVSLVTKPVQTETFDGRVAVMGPLMMSYRKVFEGLSAL</sequence>
<dbReference type="GO" id="GO:0045892">
    <property type="term" value="P:negative regulation of DNA-templated transcription"/>
    <property type="evidence" value="ECO:0007669"/>
    <property type="project" value="UniProtKB-UniRule"/>
</dbReference>
<dbReference type="Pfam" id="PF01628">
    <property type="entry name" value="HrcA"/>
    <property type="match status" value="1"/>
</dbReference>
<evidence type="ECO:0000313" key="8">
    <source>
        <dbReference type="EMBL" id="TDM04389.1"/>
    </source>
</evidence>
<evidence type="ECO:0000256" key="2">
    <source>
        <dbReference type="ARBA" id="ARBA00023015"/>
    </source>
</evidence>
<dbReference type="AlphaFoldDB" id="A0A9Q8CPC7"/>
<evidence type="ECO:0000256" key="5">
    <source>
        <dbReference type="HAMAP-Rule" id="MF_00081"/>
    </source>
</evidence>
<keyword evidence="9" id="KW-1185">Reference proteome</keyword>
<dbReference type="InterPro" id="IPR036390">
    <property type="entry name" value="WH_DNA-bd_sf"/>
</dbReference>
<proteinExistence type="inferred from homology"/>
<dbReference type="Gene3D" id="3.30.450.40">
    <property type="match status" value="1"/>
</dbReference>
<dbReference type="InterPro" id="IPR002571">
    <property type="entry name" value="HrcA"/>
</dbReference>
<keyword evidence="3 5" id="KW-0346">Stress response</keyword>
<evidence type="ECO:0000256" key="1">
    <source>
        <dbReference type="ARBA" id="ARBA00022491"/>
    </source>
</evidence>
<dbReference type="GO" id="GO:0006508">
    <property type="term" value="P:proteolysis"/>
    <property type="evidence" value="ECO:0007669"/>
    <property type="project" value="InterPro"/>
</dbReference>
<evidence type="ECO:0000259" key="6">
    <source>
        <dbReference type="Pfam" id="PF01628"/>
    </source>
</evidence>
<dbReference type="InterPro" id="IPR036388">
    <property type="entry name" value="WH-like_DNA-bd_sf"/>
</dbReference>
<reference evidence="8 9" key="1">
    <citation type="submission" date="2019-01" db="EMBL/GenBank/DDBJ databases">
        <title>Draft genome sequences of the type strains of six Macrococcus species.</title>
        <authorList>
            <person name="Mazhar S."/>
            <person name="Altermann E."/>
            <person name="Hill C."/>
            <person name="Mcauliffe O."/>
        </authorList>
    </citation>
    <scope>NUCLEOTIDE SEQUENCE [LARGE SCALE GENOMIC DNA]</scope>
    <source>
        <strain evidence="8 9">ATCC 51828</strain>
    </source>
</reference>
<dbReference type="Gene3D" id="1.10.10.10">
    <property type="entry name" value="Winged helix-like DNA-binding domain superfamily/Winged helix DNA-binding domain"/>
    <property type="match status" value="1"/>
</dbReference>
<dbReference type="SUPFAM" id="SSF55781">
    <property type="entry name" value="GAF domain-like"/>
    <property type="match status" value="1"/>
</dbReference>
<dbReference type="GO" id="GO:0003677">
    <property type="term" value="F:DNA binding"/>
    <property type="evidence" value="ECO:0007669"/>
    <property type="project" value="InterPro"/>
</dbReference>
<dbReference type="SUPFAM" id="SSF46785">
    <property type="entry name" value="Winged helix' DNA-binding domain"/>
    <property type="match status" value="1"/>
</dbReference>
<dbReference type="Pfam" id="PF01726">
    <property type="entry name" value="LexA_DNA_bind"/>
    <property type="match status" value="1"/>
</dbReference>
<dbReference type="PIRSF" id="PIRSF005485">
    <property type="entry name" value="HrcA"/>
    <property type="match status" value="1"/>
</dbReference>
<protein>
    <recommendedName>
        <fullName evidence="5">Heat-inducible transcription repressor HrcA</fullName>
    </recommendedName>
</protein>
<organism evidence="8 9">
    <name type="scientific">Macrococcus carouselicus</name>
    <dbReference type="NCBI Taxonomy" id="69969"/>
    <lineage>
        <taxon>Bacteria</taxon>
        <taxon>Bacillati</taxon>
        <taxon>Bacillota</taxon>
        <taxon>Bacilli</taxon>
        <taxon>Bacillales</taxon>
        <taxon>Staphylococcaceae</taxon>
        <taxon>Macrococcus</taxon>
    </lineage>
</organism>
<evidence type="ECO:0000256" key="4">
    <source>
        <dbReference type="ARBA" id="ARBA00023163"/>
    </source>
</evidence>
<feature type="domain" description="LexA repressor DNA-binding" evidence="7">
    <location>
        <begin position="2"/>
        <end position="58"/>
    </location>
</feature>
<keyword evidence="1 5" id="KW-0678">Repressor</keyword>
<dbReference type="PANTHER" id="PTHR34824:SF1">
    <property type="entry name" value="HEAT-INDUCIBLE TRANSCRIPTION REPRESSOR HRCA"/>
    <property type="match status" value="1"/>
</dbReference>
<name>A0A9Q8CPC7_9STAP</name>
<evidence type="ECO:0000313" key="9">
    <source>
        <dbReference type="Proteomes" id="UP000295280"/>
    </source>
</evidence>
<comment type="similarity">
    <text evidence="5">Belongs to the HrcA family.</text>
</comment>
<dbReference type="PANTHER" id="PTHR34824">
    <property type="entry name" value="HEAT-INDUCIBLE TRANSCRIPTION REPRESSOR HRCA"/>
    <property type="match status" value="1"/>
</dbReference>
<evidence type="ECO:0000259" key="7">
    <source>
        <dbReference type="Pfam" id="PF01726"/>
    </source>
</evidence>
<keyword evidence="2 5" id="KW-0805">Transcription regulation</keyword>
<evidence type="ECO:0000256" key="3">
    <source>
        <dbReference type="ARBA" id="ARBA00023016"/>
    </source>
</evidence>
<dbReference type="InterPro" id="IPR029016">
    <property type="entry name" value="GAF-like_dom_sf"/>
</dbReference>
<dbReference type="InterPro" id="IPR006199">
    <property type="entry name" value="LexA_DNA-bd_dom"/>
</dbReference>
<keyword evidence="4 5" id="KW-0804">Transcription</keyword>
<accession>A0A9Q8CPC7</accession>
<dbReference type="OrthoDB" id="9783139at2"/>